<accession>A0A645JP38</accession>
<dbReference type="AlphaFoldDB" id="A0A645JP38"/>
<organism evidence="1">
    <name type="scientific">bioreactor metagenome</name>
    <dbReference type="NCBI Taxonomy" id="1076179"/>
    <lineage>
        <taxon>unclassified sequences</taxon>
        <taxon>metagenomes</taxon>
        <taxon>ecological metagenomes</taxon>
    </lineage>
</organism>
<sequence length="91" mass="10267">MGVDDARVYNDGHSLDIANLLDEGFQQWILHFSGDEGVAQQTPVDRQHGVQRIEAGADLHLLDFVDGLFVGEQYPDLLQWRTTVGEDMLDR</sequence>
<name>A0A645JP38_9ZZZZ</name>
<protein>
    <submittedName>
        <fullName evidence="1">Uncharacterized protein</fullName>
    </submittedName>
</protein>
<proteinExistence type="predicted"/>
<evidence type="ECO:0000313" key="1">
    <source>
        <dbReference type="EMBL" id="MPN61353.1"/>
    </source>
</evidence>
<gene>
    <name evidence="1" type="ORF">SDC9_209089</name>
</gene>
<dbReference type="EMBL" id="VSSQ01137852">
    <property type="protein sequence ID" value="MPN61353.1"/>
    <property type="molecule type" value="Genomic_DNA"/>
</dbReference>
<comment type="caution">
    <text evidence="1">The sequence shown here is derived from an EMBL/GenBank/DDBJ whole genome shotgun (WGS) entry which is preliminary data.</text>
</comment>
<reference evidence="1" key="1">
    <citation type="submission" date="2019-08" db="EMBL/GenBank/DDBJ databases">
        <authorList>
            <person name="Kucharzyk K."/>
            <person name="Murdoch R.W."/>
            <person name="Higgins S."/>
            <person name="Loffler F."/>
        </authorList>
    </citation>
    <scope>NUCLEOTIDE SEQUENCE</scope>
</reference>